<dbReference type="PANTHER" id="PTHR32063:SF0">
    <property type="entry name" value="SWARMING MOTILITY PROTEIN SWRC"/>
    <property type="match status" value="1"/>
</dbReference>
<dbReference type="OrthoDB" id="5287122at2"/>
<organism evidence="2 3">
    <name type="scientific">Aliikangiella coralliicola</name>
    <dbReference type="NCBI Taxonomy" id="2592383"/>
    <lineage>
        <taxon>Bacteria</taxon>
        <taxon>Pseudomonadati</taxon>
        <taxon>Pseudomonadota</taxon>
        <taxon>Gammaproteobacteria</taxon>
        <taxon>Oceanospirillales</taxon>
        <taxon>Pleioneaceae</taxon>
        <taxon>Aliikangiella</taxon>
    </lineage>
</organism>
<feature type="transmembrane region" description="Helical" evidence="1">
    <location>
        <begin position="531"/>
        <end position="551"/>
    </location>
</feature>
<proteinExistence type="predicted"/>
<dbReference type="InterPro" id="IPR027463">
    <property type="entry name" value="AcrB_DN_DC_subdom"/>
</dbReference>
<dbReference type="Gene3D" id="3.30.70.1440">
    <property type="entry name" value="Multidrug efflux transporter AcrB pore domain"/>
    <property type="match status" value="1"/>
</dbReference>
<feature type="transmembrane region" description="Helical" evidence="1">
    <location>
        <begin position="879"/>
        <end position="899"/>
    </location>
</feature>
<dbReference type="Gene3D" id="1.20.1640.10">
    <property type="entry name" value="Multidrug efflux transporter AcrB transmembrane domain"/>
    <property type="match status" value="2"/>
</dbReference>
<feature type="transmembrane region" description="Helical" evidence="1">
    <location>
        <begin position="386"/>
        <end position="408"/>
    </location>
</feature>
<dbReference type="EMBL" id="VIKS01000007">
    <property type="protein sequence ID" value="TQV87633.1"/>
    <property type="molecule type" value="Genomic_DNA"/>
</dbReference>
<name>A0A545UDX8_9GAMM</name>
<dbReference type="SUPFAM" id="SSF82714">
    <property type="entry name" value="Multidrug efflux transporter AcrB TolC docking domain, DN and DC subdomains"/>
    <property type="match status" value="2"/>
</dbReference>
<dbReference type="PANTHER" id="PTHR32063">
    <property type="match status" value="1"/>
</dbReference>
<dbReference type="SUPFAM" id="SSF82693">
    <property type="entry name" value="Multidrug efflux transporter AcrB pore domain, PN1, PN2, PC1 and PC2 subdomains"/>
    <property type="match status" value="2"/>
</dbReference>
<dbReference type="RefSeq" id="WP_142893811.1">
    <property type="nucleotide sequence ID" value="NZ_ML660164.1"/>
</dbReference>
<evidence type="ECO:0000313" key="2">
    <source>
        <dbReference type="EMBL" id="TQV87633.1"/>
    </source>
</evidence>
<dbReference type="Proteomes" id="UP000315439">
    <property type="component" value="Unassembled WGS sequence"/>
</dbReference>
<keyword evidence="1" id="KW-1133">Transmembrane helix</keyword>
<feature type="transmembrane region" description="Helical" evidence="1">
    <location>
        <begin position="995"/>
        <end position="1020"/>
    </location>
</feature>
<keyword evidence="1" id="KW-0812">Transmembrane</keyword>
<dbReference type="Gene3D" id="3.30.2090.10">
    <property type="entry name" value="Multidrug efflux transporter AcrB TolC docking domain, DN and DC subdomains"/>
    <property type="match status" value="2"/>
</dbReference>
<dbReference type="InterPro" id="IPR001036">
    <property type="entry name" value="Acrflvin-R"/>
</dbReference>
<sequence>MNNLIGGLLDKSRAVILVFLLILIAGAGLLSSIPKEANPDVPIPYIYVSLVHEGISPEDAERMLIRPMENELRSLEGIKKMTSRASEGSASVTLEFYPEVDAEKALADVRDAVTLAKAKLPSESEEPSIHEITMAEQNPAISVILSGTVPEYTIAALSRNLRDQLESLTEVLEVKINGAREDMLEVVVNPQIMESYNITPQELFSLVGNNNKLVAAGTLDTGSGRFAVKIPGLVKDLQDMLSMPVKVVGEKVVTFSDIATIRRTYKDARSFARLDGDKAITLQIIKRPGENTIGTVDKVKEIVKTNFDQWPSGITVNFTGDSSKDVKSMLGDLGNNVLSAILLVSIVIIAVLGLRSAALVSLSIPGAFLAGITVLATFGVTLNNVVLFALIMAVGMLVDGAIVVIEYADRKMSEGVPKKYAYLEASQRMSWPIIASTATTLAAFAPLLFWPDIMGEFMKYLPMTLIAVLGASLLMALVFVPTLGSVFGKPRYISEATKKNLLEAEDGDLDKVTGFTGRYIKMLRVATGRPVLVLFISIGVLLSALVGYGIFGHGVEFFPNTEPSGTSVLVKARGDLSIDEKNILVKQVEERLLDLTDDVSTFVTRGGGEDVIGRVKLNFKEWDQRKKAAEIYKMITERTKDISGIQVTIRQQQNGPGGGRAFDLELSSKIPALVDETIEKVQQKMMEIGGFVDIDDDRSLAGIEWRLQVDREKAARFGASVQAVGNVVQLVTNGIKVAEYRPDDADEEVDIRIRYPIDTRNIEQLDNLRIATNQGLIPVGNFVKRIAAQKVDTIRRIEGKRANRITADMAPGENFAQKLQELQAAIPEMNIDPRVSFNFRGQNEQQQNSQAFLKNAFMIALAVIFIILVAQFNSLYQSFLILSAILFSTTGVFIGLLIMNQPFGIVMSGIGVISLAGIVVNNNIVLIDTYNHLRKQGMPVQEAILRTGAQRLRPVLLTTVTTILGLMPMVLQVNIDILSRDVSYGAPSTEWWVQLSSAVAGGLAFSTLLTLIVTPSMLMIGHRTSKFFNRLLSNRKAVTAQKASVSQ</sequence>
<dbReference type="PRINTS" id="PR00702">
    <property type="entry name" value="ACRIFLAVINRP"/>
</dbReference>
<feature type="transmembrane region" description="Helical" evidence="1">
    <location>
        <begin position="905"/>
        <end position="926"/>
    </location>
</feature>
<dbReference type="GO" id="GO:0005886">
    <property type="term" value="C:plasma membrane"/>
    <property type="evidence" value="ECO:0007669"/>
    <property type="project" value="TreeGrafter"/>
</dbReference>
<feature type="transmembrane region" description="Helical" evidence="1">
    <location>
        <begin position="333"/>
        <end position="352"/>
    </location>
</feature>
<dbReference type="SUPFAM" id="SSF82866">
    <property type="entry name" value="Multidrug efflux transporter AcrB transmembrane domain"/>
    <property type="match status" value="2"/>
</dbReference>
<dbReference type="Pfam" id="PF00873">
    <property type="entry name" value="ACR_tran"/>
    <property type="match status" value="1"/>
</dbReference>
<protein>
    <submittedName>
        <fullName evidence="2">Efflux RND transporter permease subunit</fullName>
    </submittedName>
</protein>
<evidence type="ECO:0000313" key="3">
    <source>
        <dbReference type="Proteomes" id="UP000315439"/>
    </source>
</evidence>
<dbReference type="GO" id="GO:0042910">
    <property type="term" value="F:xenobiotic transmembrane transporter activity"/>
    <property type="evidence" value="ECO:0007669"/>
    <property type="project" value="TreeGrafter"/>
</dbReference>
<feature type="transmembrane region" description="Helical" evidence="1">
    <location>
        <begin position="955"/>
        <end position="975"/>
    </location>
</feature>
<feature type="transmembrane region" description="Helical" evidence="1">
    <location>
        <begin position="852"/>
        <end position="872"/>
    </location>
</feature>
<accession>A0A545UDX8</accession>
<dbReference type="Gene3D" id="3.30.70.1430">
    <property type="entry name" value="Multidrug efflux transporter AcrB pore domain"/>
    <property type="match status" value="2"/>
</dbReference>
<feature type="transmembrane region" description="Helical" evidence="1">
    <location>
        <begin position="429"/>
        <end position="449"/>
    </location>
</feature>
<reference evidence="2 3" key="1">
    <citation type="submission" date="2019-07" db="EMBL/GenBank/DDBJ databases">
        <title>Draft genome for Aliikangiella sp. M105.</title>
        <authorList>
            <person name="Wang G."/>
        </authorList>
    </citation>
    <scope>NUCLEOTIDE SEQUENCE [LARGE SCALE GENOMIC DNA]</scope>
    <source>
        <strain evidence="2 3">M105</strain>
    </source>
</reference>
<comment type="caution">
    <text evidence="2">The sequence shown here is derived from an EMBL/GenBank/DDBJ whole genome shotgun (WGS) entry which is preliminary data.</text>
</comment>
<evidence type="ECO:0000256" key="1">
    <source>
        <dbReference type="SAM" id="Phobius"/>
    </source>
</evidence>
<dbReference type="AlphaFoldDB" id="A0A545UDX8"/>
<keyword evidence="3" id="KW-1185">Reference proteome</keyword>
<keyword evidence="1" id="KW-0472">Membrane</keyword>
<feature type="transmembrane region" description="Helical" evidence="1">
    <location>
        <begin position="461"/>
        <end position="483"/>
    </location>
</feature>
<feature type="transmembrane region" description="Helical" evidence="1">
    <location>
        <begin position="359"/>
        <end position="380"/>
    </location>
</feature>
<gene>
    <name evidence="2" type="ORF">FLL46_12245</name>
</gene>
<dbReference type="Gene3D" id="3.30.70.1320">
    <property type="entry name" value="Multidrug efflux transporter AcrB pore domain like"/>
    <property type="match status" value="1"/>
</dbReference>